<feature type="domain" description="Glycosyl transferase family 1" evidence="1">
    <location>
        <begin position="208"/>
        <end position="364"/>
    </location>
</feature>
<gene>
    <name evidence="2" type="ORF">UU55_C0002G0009</name>
</gene>
<dbReference type="InterPro" id="IPR001296">
    <property type="entry name" value="Glyco_trans_1"/>
</dbReference>
<sequence>MKILIIANSIVGDEPGVTGGESRFIELAKSWRKKGYEIHLMSSKGGKVLCEKMGLPVILHSISNSSSTGRLEIITRIFKMLFHLPTLLVSFKEGIVYSGSEQIYDVFPGFMLKLLRPSKIRFGVVTHWLPPVRFWERKNSKFLFSLLFLISERLGLFFAGFNADVLLPVSEDTLSSLKNSIFNRRPAYFVLCGVNPEEIDSYFPEKEQKIYDAVFMKRLQRTKGVLDLVEMWAELVKRKPGAKLLIIGEGIDGEEARKLSVSLGMEKNIEFAGVIYDPQKKFKLLGQSKVFVLPSYEENWAIVIGEAMAVGIPVVCYDLKELRPVWENNVIYAKIGDKSDLLEKVAYLLENGSERAKMAQKAREFVKKYSWEKIADTELSLILGTNP</sequence>
<proteinExistence type="predicted"/>
<dbReference type="PANTHER" id="PTHR12526:SF630">
    <property type="entry name" value="GLYCOSYLTRANSFERASE"/>
    <property type="match status" value="1"/>
</dbReference>
<reference evidence="2 3" key="1">
    <citation type="journal article" date="2015" name="Nature">
        <title>rRNA introns, odd ribosomes, and small enigmatic genomes across a large radiation of phyla.</title>
        <authorList>
            <person name="Brown C.T."/>
            <person name="Hug L.A."/>
            <person name="Thomas B.C."/>
            <person name="Sharon I."/>
            <person name="Castelle C.J."/>
            <person name="Singh A."/>
            <person name="Wilkins M.J."/>
            <person name="Williams K.H."/>
            <person name="Banfield J.F."/>
        </authorList>
    </citation>
    <scope>NUCLEOTIDE SEQUENCE [LARGE SCALE GENOMIC DNA]</scope>
</reference>
<dbReference type="GO" id="GO:0016757">
    <property type="term" value="F:glycosyltransferase activity"/>
    <property type="evidence" value="ECO:0007669"/>
    <property type="project" value="InterPro"/>
</dbReference>
<dbReference type="Gene3D" id="3.40.50.2000">
    <property type="entry name" value="Glycogen Phosphorylase B"/>
    <property type="match status" value="2"/>
</dbReference>
<dbReference type="CDD" id="cd03801">
    <property type="entry name" value="GT4_PimA-like"/>
    <property type="match status" value="1"/>
</dbReference>
<comment type="caution">
    <text evidence="2">The sequence shown here is derived from an EMBL/GenBank/DDBJ whole genome shotgun (WGS) entry which is preliminary data.</text>
</comment>
<dbReference type="PATRIC" id="fig|1619123.3.peg.125"/>
<evidence type="ECO:0000313" key="2">
    <source>
        <dbReference type="EMBL" id="KKS03404.1"/>
    </source>
</evidence>
<keyword evidence="2" id="KW-0808">Transferase</keyword>
<dbReference type="Proteomes" id="UP000033947">
    <property type="component" value="Unassembled WGS sequence"/>
</dbReference>
<dbReference type="Pfam" id="PF00534">
    <property type="entry name" value="Glycos_transf_1"/>
    <property type="match status" value="1"/>
</dbReference>
<accession>A0A0G0VR81</accession>
<dbReference type="PANTHER" id="PTHR12526">
    <property type="entry name" value="GLYCOSYLTRANSFERASE"/>
    <property type="match status" value="1"/>
</dbReference>
<dbReference type="EMBL" id="LCBB01000002">
    <property type="protein sequence ID" value="KKS03404.1"/>
    <property type="molecule type" value="Genomic_DNA"/>
</dbReference>
<evidence type="ECO:0000259" key="1">
    <source>
        <dbReference type="Pfam" id="PF00534"/>
    </source>
</evidence>
<protein>
    <submittedName>
        <fullName evidence="2">Glycosyltransferase, family 4</fullName>
    </submittedName>
</protein>
<organism evidence="2 3">
    <name type="scientific">candidate division WWE3 bacterium GW2011_GWC2_41_23</name>
    <dbReference type="NCBI Taxonomy" id="1619123"/>
    <lineage>
        <taxon>Bacteria</taxon>
        <taxon>Katanobacteria</taxon>
    </lineage>
</organism>
<evidence type="ECO:0000313" key="3">
    <source>
        <dbReference type="Proteomes" id="UP000033947"/>
    </source>
</evidence>
<dbReference type="SUPFAM" id="SSF53756">
    <property type="entry name" value="UDP-Glycosyltransferase/glycogen phosphorylase"/>
    <property type="match status" value="1"/>
</dbReference>
<dbReference type="AlphaFoldDB" id="A0A0G0VR81"/>
<name>A0A0G0VR81_UNCKA</name>